<keyword evidence="6" id="KW-1185">Reference proteome</keyword>
<name>A0A836B366_CHLIN</name>
<keyword evidence="2" id="KW-0812">Transmembrane</keyword>
<organism evidence="5 6">
    <name type="scientific">Chlamydomonas incerta</name>
    <dbReference type="NCBI Taxonomy" id="51695"/>
    <lineage>
        <taxon>Eukaryota</taxon>
        <taxon>Viridiplantae</taxon>
        <taxon>Chlorophyta</taxon>
        <taxon>core chlorophytes</taxon>
        <taxon>Chlorophyceae</taxon>
        <taxon>CS clade</taxon>
        <taxon>Chlamydomonadales</taxon>
        <taxon>Chlamydomonadaceae</taxon>
        <taxon>Chlamydomonas</taxon>
    </lineage>
</organism>
<evidence type="ECO:0000313" key="5">
    <source>
        <dbReference type="EMBL" id="KAG2446063.1"/>
    </source>
</evidence>
<feature type="region of interest" description="Disordered" evidence="1">
    <location>
        <begin position="419"/>
        <end position="447"/>
    </location>
</feature>
<dbReference type="Gene3D" id="3.40.190.10">
    <property type="entry name" value="Periplasmic binding protein-like II"/>
    <property type="match status" value="2"/>
</dbReference>
<keyword evidence="2" id="KW-1133">Transmembrane helix</keyword>
<evidence type="ECO:0000313" key="6">
    <source>
        <dbReference type="Proteomes" id="UP000650467"/>
    </source>
</evidence>
<dbReference type="InterPro" id="IPR001054">
    <property type="entry name" value="A/G_cyclase"/>
</dbReference>
<dbReference type="Pfam" id="PF01547">
    <property type="entry name" value="SBP_bac_1"/>
    <property type="match status" value="1"/>
</dbReference>
<keyword evidence="2" id="KW-0472">Membrane</keyword>
<comment type="caution">
    <text evidence="5">The sequence shown here is derived from an EMBL/GenBank/DDBJ whole genome shotgun (WGS) entry which is preliminary data.</text>
</comment>
<feature type="domain" description="Guanylate cyclase" evidence="4">
    <location>
        <begin position="686"/>
        <end position="744"/>
    </location>
</feature>
<dbReference type="SUPFAM" id="SSF53850">
    <property type="entry name" value="Periplasmic binding protein-like II"/>
    <property type="match status" value="1"/>
</dbReference>
<dbReference type="FunFam" id="3.40.190.10:FF:000742">
    <property type="entry name" value="Predicted protein"/>
    <property type="match status" value="1"/>
</dbReference>
<sequence length="837" mass="87925">MAPLISSVLPLISAGAAFAVSGGSTYSASGLPPAAAAVVAAAAAAAAAASANRTSNNSMLAGTTTTGALGSTAMAATAPLLLNWTIVAGTGAVLDAVMGADLFGPARHHSYVLPATVLGDMVELARWPVDLSALTVDDPDLDWRGILPLYREVLAVYDGKVYALPFNGIMQVMYYRRDVFEAAGLPPPRTWAEVQAAAARFNGTDLDGDGLANDFGVCIWQAADCERFSLPLTMLLASLVQARGRNSGLQMDPETGRMAHNTVAWETALQLLRNLSAFAPPPSAFQTSTSRDCLILTGFGEGKCAMTFTMAGVFKAFSSVANTASKVRGRMGMAPLPGSPVVLDWGRNELVPCNFDRCPYAVSYDQPENVQQYLAQRSEQQKQQQAAVAAAAAAALAAAAAAAARAANGSISQLQAASAQQVPNSSATASSSAGHHRRRQAQQQQQPQGLPALLANRAPFASAGGLSLLLNSKYSTAQQVAAYSIMVAMARSAASFQAIMTTSSSDGPTRMEHLDPANEGRWIAAGFHPNDTAQFLSAMRESIASGNTALDIRSRYARQYMRALTIATVMAANHSIPVPVIVRTSRALFDQTFTPDVMPAVLASYRASIRYINASAAGPAPAIASTDSASGAQRQSMLGVAVGVAVAGVVTLLALGAYSWWWTRRRRRPRDGGGRILAPGVGEGTSLVVTDILESTRLWEELPSAVMDMALQLHHGCIRRVSTATGGYESATEGDSFILAFHTPQAAVLFCLAAQEELARIVWPQELLQDDTCKPLWVRGAPKQQQQQQELSAHAGSPGGRQQQEEPAYGNRPVPVHAHLLLAAAAAGAAAQTVLMT</sequence>
<feature type="region of interest" description="Disordered" evidence="1">
    <location>
        <begin position="780"/>
        <end position="811"/>
    </location>
</feature>
<dbReference type="InterPro" id="IPR006059">
    <property type="entry name" value="SBP"/>
</dbReference>
<feature type="signal peptide" evidence="3">
    <location>
        <begin position="1"/>
        <end position="19"/>
    </location>
</feature>
<dbReference type="InterPro" id="IPR050697">
    <property type="entry name" value="Adenylyl/Guanylyl_Cyclase_3/4"/>
</dbReference>
<gene>
    <name evidence="5" type="ORF">HXX76_000665</name>
</gene>
<feature type="chain" id="PRO_5032583678" description="Guanylate cyclase domain-containing protein" evidence="3">
    <location>
        <begin position="20"/>
        <end position="837"/>
    </location>
</feature>
<dbReference type="GO" id="GO:0035556">
    <property type="term" value="P:intracellular signal transduction"/>
    <property type="evidence" value="ECO:0007669"/>
    <property type="project" value="InterPro"/>
</dbReference>
<dbReference type="OrthoDB" id="2021138at2759"/>
<accession>A0A836B366</accession>
<dbReference type="PANTHER" id="PTHR43081:SF1">
    <property type="entry name" value="ADENYLATE CYCLASE, TERMINAL-DIFFERENTIATION SPECIFIC"/>
    <property type="match status" value="1"/>
</dbReference>
<reference evidence="5" key="1">
    <citation type="journal article" date="2020" name="bioRxiv">
        <title>Comparative genomics of Chlamydomonas.</title>
        <authorList>
            <person name="Craig R.J."/>
            <person name="Hasan A.R."/>
            <person name="Ness R.W."/>
            <person name="Keightley P.D."/>
        </authorList>
    </citation>
    <scope>NUCLEOTIDE SEQUENCE</scope>
    <source>
        <strain evidence="5">SAG 7.73</strain>
    </source>
</reference>
<dbReference type="Proteomes" id="UP000650467">
    <property type="component" value="Unassembled WGS sequence"/>
</dbReference>
<dbReference type="PROSITE" id="PS50125">
    <property type="entry name" value="GUANYLATE_CYCLASE_2"/>
    <property type="match status" value="1"/>
</dbReference>
<dbReference type="AlphaFoldDB" id="A0A836B366"/>
<evidence type="ECO:0000256" key="3">
    <source>
        <dbReference type="SAM" id="SignalP"/>
    </source>
</evidence>
<evidence type="ECO:0000256" key="2">
    <source>
        <dbReference type="SAM" id="Phobius"/>
    </source>
</evidence>
<dbReference type="Gene3D" id="3.30.70.1230">
    <property type="entry name" value="Nucleotide cyclase"/>
    <property type="match status" value="1"/>
</dbReference>
<dbReference type="InterPro" id="IPR029787">
    <property type="entry name" value="Nucleotide_cyclase"/>
</dbReference>
<feature type="transmembrane region" description="Helical" evidence="2">
    <location>
        <begin position="637"/>
        <end position="661"/>
    </location>
</feature>
<feature type="compositionally biased region" description="Low complexity" evidence="1">
    <location>
        <begin position="419"/>
        <end position="433"/>
    </location>
</feature>
<dbReference type="PANTHER" id="PTHR43081">
    <property type="entry name" value="ADENYLATE CYCLASE, TERMINAL-DIFFERENTIATION SPECIFIC-RELATED"/>
    <property type="match status" value="1"/>
</dbReference>
<evidence type="ECO:0000259" key="4">
    <source>
        <dbReference type="PROSITE" id="PS50125"/>
    </source>
</evidence>
<dbReference type="SUPFAM" id="SSF55073">
    <property type="entry name" value="Nucleotide cyclase"/>
    <property type="match status" value="1"/>
</dbReference>
<evidence type="ECO:0000256" key="1">
    <source>
        <dbReference type="SAM" id="MobiDB-lite"/>
    </source>
</evidence>
<dbReference type="GO" id="GO:0009190">
    <property type="term" value="P:cyclic nucleotide biosynthetic process"/>
    <property type="evidence" value="ECO:0007669"/>
    <property type="project" value="InterPro"/>
</dbReference>
<keyword evidence="3" id="KW-0732">Signal</keyword>
<protein>
    <recommendedName>
        <fullName evidence="4">Guanylate cyclase domain-containing protein</fullName>
    </recommendedName>
</protein>
<dbReference type="EMBL" id="JAEHOC010000001">
    <property type="protein sequence ID" value="KAG2446063.1"/>
    <property type="molecule type" value="Genomic_DNA"/>
</dbReference>
<proteinExistence type="predicted"/>